<reference evidence="9" key="1">
    <citation type="journal article" date="2015" name="Nature">
        <title>Complex archaea that bridge the gap between prokaryotes and eukaryotes.</title>
        <authorList>
            <person name="Spang A."/>
            <person name="Saw J.H."/>
            <person name="Jorgensen S.L."/>
            <person name="Zaremba-Niedzwiedzka K."/>
            <person name="Martijn J."/>
            <person name="Lind A.E."/>
            <person name="van Eijk R."/>
            <person name="Schleper C."/>
            <person name="Guy L."/>
            <person name="Ettema T.J."/>
        </authorList>
    </citation>
    <scope>NUCLEOTIDE SEQUENCE</scope>
</reference>
<dbReference type="GO" id="GO:0006103">
    <property type="term" value="P:2-oxoglutarate metabolic process"/>
    <property type="evidence" value="ECO:0007669"/>
    <property type="project" value="TreeGrafter"/>
</dbReference>
<gene>
    <name evidence="9" type="ORF">LCGC14_2435350</name>
</gene>
<dbReference type="InterPro" id="IPR036188">
    <property type="entry name" value="FAD/NAD-bd_sf"/>
</dbReference>
<dbReference type="GO" id="GO:0050660">
    <property type="term" value="F:flavin adenine dinucleotide binding"/>
    <property type="evidence" value="ECO:0007669"/>
    <property type="project" value="TreeGrafter"/>
</dbReference>
<evidence type="ECO:0000313" key="9">
    <source>
        <dbReference type="EMBL" id="KKL22446.1"/>
    </source>
</evidence>
<evidence type="ECO:0008006" key="10">
    <source>
        <dbReference type="Google" id="ProtNLM"/>
    </source>
</evidence>
<dbReference type="Gene3D" id="3.30.390.30">
    <property type="match status" value="1"/>
</dbReference>
<keyword evidence="5" id="KW-0560">Oxidoreductase</keyword>
<dbReference type="InterPro" id="IPR023753">
    <property type="entry name" value="FAD/NAD-binding_dom"/>
</dbReference>
<dbReference type="SUPFAM" id="SSF55424">
    <property type="entry name" value="FAD/NAD-linked reductases, dimerisation (C-terminal) domain"/>
    <property type="match status" value="1"/>
</dbReference>
<dbReference type="PANTHER" id="PTHR22912:SF160">
    <property type="entry name" value="DIHYDROLIPOYL DEHYDROGENASE"/>
    <property type="match status" value="1"/>
</dbReference>
<dbReference type="PRINTS" id="PR00368">
    <property type="entry name" value="FADPNR"/>
</dbReference>
<organism evidence="9">
    <name type="scientific">marine sediment metagenome</name>
    <dbReference type="NCBI Taxonomy" id="412755"/>
    <lineage>
        <taxon>unclassified sequences</taxon>
        <taxon>metagenomes</taxon>
        <taxon>ecological metagenomes</taxon>
    </lineage>
</organism>
<dbReference type="AlphaFoldDB" id="A0A0F9DXN3"/>
<name>A0A0F9DXN3_9ZZZZ</name>
<evidence type="ECO:0000256" key="5">
    <source>
        <dbReference type="ARBA" id="ARBA00023002"/>
    </source>
</evidence>
<evidence type="ECO:0000256" key="4">
    <source>
        <dbReference type="ARBA" id="ARBA00022827"/>
    </source>
</evidence>
<dbReference type="PANTHER" id="PTHR22912">
    <property type="entry name" value="DISULFIDE OXIDOREDUCTASE"/>
    <property type="match status" value="1"/>
</dbReference>
<evidence type="ECO:0000256" key="3">
    <source>
        <dbReference type="ARBA" id="ARBA00022630"/>
    </source>
</evidence>
<accession>A0A0F9DXN3</accession>
<dbReference type="GO" id="GO:0004148">
    <property type="term" value="F:dihydrolipoyl dehydrogenase (NADH) activity"/>
    <property type="evidence" value="ECO:0007669"/>
    <property type="project" value="TreeGrafter"/>
</dbReference>
<evidence type="ECO:0000256" key="1">
    <source>
        <dbReference type="ARBA" id="ARBA00001974"/>
    </source>
</evidence>
<keyword evidence="3" id="KW-0285">Flavoprotein</keyword>
<evidence type="ECO:0000256" key="6">
    <source>
        <dbReference type="ARBA" id="ARBA00023027"/>
    </source>
</evidence>
<dbReference type="Pfam" id="PF07992">
    <property type="entry name" value="Pyr_redox_2"/>
    <property type="match status" value="1"/>
</dbReference>
<feature type="domain" description="FAD/NAD(P)-binding" evidence="8">
    <location>
        <begin position="2"/>
        <end position="128"/>
    </location>
</feature>
<dbReference type="Pfam" id="PF02852">
    <property type="entry name" value="Pyr_redox_dim"/>
    <property type="match status" value="1"/>
</dbReference>
<protein>
    <recommendedName>
        <fullName evidence="10">Dihydrolipoyl dehydrogenase</fullName>
    </recommendedName>
</protein>
<feature type="domain" description="Pyridine nucleotide-disulphide oxidoreductase dimerisation" evidence="7">
    <location>
        <begin position="147"/>
        <end position="253"/>
    </location>
</feature>
<keyword evidence="6" id="KW-0520">NAD</keyword>
<dbReference type="PRINTS" id="PR00411">
    <property type="entry name" value="PNDRDTASEI"/>
</dbReference>
<evidence type="ECO:0000259" key="8">
    <source>
        <dbReference type="Pfam" id="PF07992"/>
    </source>
</evidence>
<evidence type="ECO:0000256" key="2">
    <source>
        <dbReference type="ARBA" id="ARBA00007532"/>
    </source>
</evidence>
<keyword evidence="4" id="KW-0274">FAD</keyword>
<sequence>MSVVELTDGLLPGADRDLVRPLQRQLTEQFEAVYLNTNVAALAGKRRSIEVTFRGDVEKKVQRFDRVLTAVGRRPKSDRLGLENTRVEVTDAGFIVADNRGRTAEPSILAIGDVAGEPMLAHKASHQGKAAVEALAGGATVFEPRAIPAVVFTDPEIAWAGLTETEAKQQDRQVEVARFPWAASGRAHAVGRTEGMTKWLIDPTSERLLGCGIVGAGAGELIAEAVLAIEMGAEIRDLCDTIHPHPTMSETLGFAAEVHLGTATDLYRPKRNKPS</sequence>
<dbReference type="FunFam" id="3.30.390.30:FF:000001">
    <property type="entry name" value="Dihydrolipoyl dehydrogenase"/>
    <property type="match status" value="1"/>
</dbReference>
<dbReference type="InterPro" id="IPR004099">
    <property type="entry name" value="Pyr_nucl-diS_OxRdtase_dimer"/>
</dbReference>
<dbReference type="InterPro" id="IPR050151">
    <property type="entry name" value="Class-I_Pyr_Nuc-Dis_Oxidored"/>
</dbReference>
<comment type="similarity">
    <text evidence="2">Belongs to the class-I pyridine nucleotide-disulfide oxidoreductase family.</text>
</comment>
<dbReference type="SUPFAM" id="SSF51905">
    <property type="entry name" value="FAD/NAD(P)-binding domain"/>
    <property type="match status" value="1"/>
</dbReference>
<comment type="caution">
    <text evidence="9">The sequence shown here is derived from an EMBL/GenBank/DDBJ whole genome shotgun (WGS) entry which is preliminary data.</text>
</comment>
<comment type="cofactor">
    <cofactor evidence="1">
        <name>FAD</name>
        <dbReference type="ChEBI" id="CHEBI:57692"/>
    </cofactor>
</comment>
<dbReference type="Gene3D" id="3.50.50.60">
    <property type="entry name" value="FAD/NAD(P)-binding domain"/>
    <property type="match status" value="2"/>
</dbReference>
<proteinExistence type="inferred from homology"/>
<dbReference type="EMBL" id="LAZR01037346">
    <property type="protein sequence ID" value="KKL22446.1"/>
    <property type="molecule type" value="Genomic_DNA"/>
</dbReference>
<dbReference type="InterPro" id="IPR016156">
    <property type="entry name" value="FAD/NAD-linked_Rdtase_dimer_sf"/>
</dbReference>
<evidence type="ECO:0000259" key="7">
    <source>
        <dbReference type="Pfam" id="PF02852"/>
    </source>
</evidence>